<evidence type="ECO:0000313" key="3">
    <source>
        <dbReference type="Proteomes" id="UP000222460"/>
    </source>
</evidence>
<dbReference type="Proteomes" id="UP000222460">
    <property type="component" value="Unassembled WGS sequence"/>
</dbReference>
<feature type="region of interest" description="Disordered" evidence="1">
    <location>
        <begin position="1240"/>
        <end position="1296"/>
    </location>
</feature>
<name>A0A2C5W7D5_PSEPU</name>
<dbReference type="EMBL" id="PDKZ01000002">
    <property type="protein sequence ID" value="PHH41567.1"/>
    <property type="molecule type" value="Genomic_DNA"/>
</dbReference>
<feature type="region of interest" description="Disordered" evidence="1">
    <location>
        <begin position="1"/>
        <end position="25"/>
    </location>
</feature>
<evidence type="ECO:0000313" key="2">
    <source>
        <dbReference type="EMBL" id="PHH41567.1"/>
    </source>
</evidence>
<sequence length="1517" mass="168811">MTEHSANTETHALLQKSQIVHQTSRGPTVDEVASAVLRQALEALYPQRKIDPEQAMIGTPQWQWLNAERVALPTRFESLTEALVRQFFNGSSANYLEGEHFLTLNHQATPVVHMDVDIEAIADLLNDYAPLLFVAFAERQLDYWNSTRRQLPRWQELSDALREALNVHNAEGWDNEQCLVARAISRRPDKQERQRHDKTLSDIRVCLIDIDSVDAQAAARHLILGGAVVIFGRYGLRDLVMMYTVEDGYETFDSLQQLGESLPQRIELLPAGQNLQWQLFEPEGNFFDHMAWVLIANQLDAIRAITRQSLDEESEDGSSLLPLIEQANEPQKNTLIDLDDSIPDWLLDASASELDQYSQSINALGQLYRQADKALLPIPPIDTYARNCMREAIIADQPSAARLPLDKLQIRITNSFESGGVTLPDPHDTHIETLGEYALQNRTPYLATLQFDPPQALPQWLTVAYLTKMANKIDMGEVYPGLIRDRLINDPLQAPLQQRFYLRQLHALLPLIALESKLRRLGGVDEQGYRCVQEWLKPIPGHPHTVVIRPLTFIHAGETVGDVVTNMFIIAPRLPGAGPCLLYRPLLEQPLLQFPSTQNLLYAVHQPGELRDSVLAWLADSQTSFKYAQYTFPIGLPSPWLGAQLLAEPWTSVKWAGPVGLASTALTGDVFPVLFKTHALAMAELADRQSLSNAQRRWALLRDSGWALFNVAANFLCGPAGAAIWVWQSISEIDQVVDAHNRGDTHAQWSAVADMLLNLGMILAHHAATQRTTGPRTALRSEGASDIESEGLPRIQTAPAQAPVPPTVTHVTTLLKDQLPASHYSSLEAYGSVPRRSPGALATFLNTLAVPAPDLTAAAVETLLRGKATLYRLANSTYAQAGDRWFRVIENDDQQVQIVDPQTPSKTGPLLIHNQQGQWFVDTRLRLRGGAGGTSLQSQLKAQRKEKEIQRNQLGAALEAFRSQEAVGNAALEQAQSAMLGASGQAHEEATRRYLDQVEKLIGDYDEALKILGQWRLKGGSDGYFVELQRMTTLLQKNLSLWFVLKRNAYAVLTRKLAQHTVIDTPQALQSYNEELHQALALSQDMIARLQLSRTSLETLDTIGSAGMTTAQRLRQLLPAFNQWDLKSNAIGMSHELCMQETATEAAREATGWLIIEAATATHRHAALIRKPDNGDSTALRIDRLSRLIDVYVDADQRLGDLPGEYPGMVVAAELTRMRSLLGEFRQLAQEQLSELLPETGARSTPATPGPSVAGPSRPVGKVTKSRPRDPAPARPAAASESPLEEMLPVRPTASPTTQVGDIEFIADALTQNERVQAFIDRTRRDALRPNRIPADMQDLFDQQARRLEQIAVSVDQAQARIVAAGGTRLPVGNLSAELNSAAIRLRAQGIAVRASLLKDRQPRQAYLQWLLDNHQVRIVRNALGRIKTKKRQDYFQEYQILDSTQHDQPLWLAHFHYDSPEAAPEQFTAAHLKIADAHLKTLSAERRQALTSLTPIDYVLRRIGDPSLFLQLEAQP</sequence>
<accession>A0A2C5W7D5</accession>
<feature type="compositionally biased region" description="Low complexity" evidence="1">
    <location>
        <begin position="1275"/>
        <end position="1286"/>
    </location>
</feature>
<evidence type="ECO:0000256" key="1">
    <source>
        <dbReference type="SAM" id="MobiDB-lite"/>
    </source>
</evidence>
<gene>
    <name evidence="2" type="ORF">CRX57_15710</name>
</gene>
<organism evidence="2 3">
    <name type="scientific">Pseudomonas putida</name>
    <name type="common">Arthrobacter siderocapsulatus</name>
    <dbReference type="NCBI Taxonomy" id="303"/>
    <lineage>
        <taxon>Bacteria</taxon>
        <taxon>Pseudomonadati</taxon>
        <taxon>Pseudomonadota</taxon>
        <taxon>Gammaproteobacteria</taxon>
        <taxon>Pseudomonadales</taxon>
        <taxon>Pseudomonadaceae</taxon>
        <taxon>Pseudomonas</taxon>
    </lineage>
</organism>
<protein>
    <submittedName>
        <fullName evidence="2">Uncharacterized protein</fullName>
    </submittedName>
</protein>
<dbReference type="RefSeq" id="WP_098966343.1">
    <property type="nucleotide sequence ID" value="NZ_PDKZ01000002.1"/>
</dbReference>
<proteinExistence type="predicted"/>
<reference evidence="3" key="1">
    <citation type="submission" date="2017-10" db="EMBL/GenBank/DDBJ databases">
        <title>FDA dAtabase for Regulatory Grade micrObial Sequences (FDA-ARGOS): Supporting development and validation of Infectious Disease Dx tests.</title>
        <authorList>
            <person name="Goldberg B."/>
            <person name="Campos J."/>
            <person name="Tallon L."/>
            <person name="Sadzewicz L."/>
            <person name="Ott S."/>
            <person name="Zhao X."/>
            <person name="Nagaraj S."/>
            <person name="Vavikolanu K."/>
            <person name="Aluvathingal J."/>
            <person name="Nadendla S."/>
            <person name="Geyer C."/>
            <person name="Sichtig H."/>
        </authorList>
    </citation>
    <scope>NUCLEOTIDE SEQUENCE [LARGE SCALE GENOMIC DNA]</scope>
    <source>
        <strain evidence="3">FDAARGOS_376</strain>
    </source>
</reference>
<comment type="caution">
    <text evidence="2">The sequence shown here is derived from an EMBL/GenBank/DDBJ whole genome shotgun (WGS) entry which is preliminary data.</text>
</comment>